<keyword evidence="4" id="KW-1133">Transmembrane helix</keyword>
<feature type="transmembrane region" description="Helical" evidence="4">
    <location>
        <begin position="126"/>
        <end position="152"/>
    </location>
</feature>
<evidence type="ECO:0000313" key="6">
    <source>
        <dbReference type="EMBL" id="CAJ0599137.1"/>
    </source>
</evidence>
<sequence>MKDKKYDPLNRFFAVHDFHGLPVTGFDTAHRINRLAFGDDFPGKQYPLDGKNVDDGKPAMMHNYYLNVVPTRYAYMDGRIENSHQFSVTSYKKDIAIEGAIGIPGFVVQYDFSPLMIQREEKRQQLVTFLVSLCAIIGGVYAVSQLIVTIFYHCFRVIEEELSSNPLGFH</sequence>
<dbReference type="GO" id="GO:0005789">
    <property type="term" value="C:endoplasmic reticulum membrane"/>
    <property type="evidence" value="ECO:0007669"/>
    <property type="project" value="TreeGrafter"/>
</dbReference>
<dbReference type="Proteomes" id="UP001176961">
    <property type="component" value="Unassembled WGS sequence"/>
</dbReference>
<gene>
    <name evidence="6" type="ORF">CYNAS_LOCUS11120</name>
</gene>
<evidence type="ECO:0000259" key="5">
    <source>
        <dbReference type="Pfam" id="PF07970"/>
    </source>
</evidence>
<reference evidence="6" key="1">
    <citation type="submission" date="2023-07" db="EMBL/GenBank/DDBJ databases">
        <authorList>
            <consortium name="CYATHOMIX"/>
        </authorList>
    </citation>
    <scope>NUCLEOTIDE SEQUENCE</scope>
    <source>
        <strain evidence="6">N/A</strain>
    </source>
</reference>
<dbReference type="PANTHER" id="PTHR10984">
    <property type="entry name" value="ENDOPLASMIC RETICULUM-GOLGI INTERMEDIATE COMPARTMENT PROTEIN"/>
    <property type="match status" value="1"/>
</dbReference>
<evidence type="ECO:0000256" key="3">
    <source>
        <dbReference type="ARBA" id="ARBA00040493"/>
    </source>
</evidence>
<accession>A0AA36M6Z5</accession>
<protein>
    <recommendedName>
        <fullName evidence="3">Endoplasmic reticulum-Golgi intermediate compartment protein 3</fullName>
    </recommendedName>
</protein>
<dbReference type="InterPro" id="IPR045888">
    <property type="entry name" value="Erv"/>
</dbReference>
<proteinExistence type="inferred from homology"/>
<dbReference type="GO" id="GO:0000139">
    <property type="term" value="C:Golgi membrane"/>
    <property type="evidence" value="ECO:0007669"/>
    <property type="project" value="TreeGrafter"/>
</dbReference>
<dbReference type="GO" id="GO:0006888">
    <property type="term" value="P:endoplasmic reticulum to Golgi vesicle-mediated transport"/>
    <property type="evidence" value="ECO:0007669"/>
    <property type="project" value="TreeGrafter"/>
</dbReference>
<evidence type="ECO:0000256" key="4">
    <source>
        <dbReference type="SAM" id="Phobius"/>
    </source>
</evidence>
<evidence type="ECO:0000313" key="7">
    <source>
        <dbReference type="Proteomes" id="UP001176961"/>
    </source>
</evidence>
<dbReference type="Pfam" id="PF07970">
    <property type="entry name" value="COPIIcoated_ERV"/>
    <property type="match status" value="1"/>
</dbReference>
<dbReference type="AlphaFoldDB" id="A0AA36M6Z5"/>
<dbReference type="PANTHER" id="PTHR10984:SF25">
    <property type="entry name" value="ENDOPLASMIC RETICULUM-GOLGI INTERMEDIATE COMPARTMENT PROTEIN 3"/>
    <property type="match status" value="1"/>
</dbReference>
<dbReference type="GO" id="GO:0030134">
    <property type="term" value="C:COPII-coated ER to Golgi transport vesicle"/>
    <property type="evidence" value="ECO:0007669"/>
    <property type="project" value="TreeGrafter"/>
</dbReference>
<name>A0AA36M6Z5_CYLNA</name>
<evidence type="ECO:0000256" key="1">
    <source>
        <dbReference type="ARBA" id="ARBA00004257"/>
    </source>
</evidence>
<evidence type="ECO:0000256" key="2">
    <source>
        <dbReference type="ARBA" id="ARBA00005648"/>
    </source>
</evidence>
<keyword evidence="7" id="KW-1185">Reference proteome</keyword>
<organism evidence="6 7">
    <name type="scientific">Cylicocyclus nassatus</name>
    <name type="common">Nematode worm</name>
    <dbReference type="NCBI Taxonomy" id="53992"/>
    <lineage>
        <taxon>Eukaryota</taxon>
        <taxon>Metazoa</taxon>
        <taxon>Ecdysozoa</taxon>
        <taxon>Nematoda</taxon>
        <taxon>Chromadorea</taxon>
        <taxon>Rhabditida</taxon>
        <taxon>Rhabditina</taxon>
        <taxon>Rhabditomorpha</taxon>
        <taxon>Strongyloidea</taxon>
        <taxon>Strongylidae</taxon>
        <taxon>Cylicocyclus</taxon>
    </lineage>
</organism>
<comment type="subcellular location">
    <subcellularLocation>
        <location evidence="1">Golgi apparatus</location>
        <location evidence="1">cis-Golgi network membrane</location>
        <topology evidence="1">Multi-pass membrane protein</topology>
    </subcellularLocation>
</comment>
<dbReference type="EMBL" id="CATQJL010000223">
    <property type="protein sequence ID" value="CAJ0599137.1"/>
    <property type="molecule type" value="Genomic_DNA"/>
</dbReference>
<comment type="similarity">
    <text evidence="2">Belongs to the ERGIC family.</text>
</comment>
<dbReference type="InterPro" id="IPR012936">
    <property type="entry name" value="Erv_C"/>
</dbReference>
<feature type="domain" description="Endoplasmic reticulum vesicle transporter C-terminal" evidence="5">
    <location>
        <begin position="15"/>
        <end position="147"/>
    </location>
</feature>
<keyword evidence="4" id="KW-0812">Transmembrane</keyword>
<dbReference type="GO" id="GO:0006890">
    <property type="term" value="P:retrograde vesicle-mediated transport, Golgi to endoplasmic reticulum"/>
    <property type="evidence" value="ECO:0007669"/>
    <property type="project" value="TreeGrafter"/>
</dbReference>
<comment type="caution">
    <text evidence="6">The sequence shown here is derived from an EMBL/GenBank/DDBJ whole genome shotgun (WGS) entry which is preliminary data.</text>
</comment>
<keyword evidence="4" id="KW-0472">Membrane</keyword>